<dbReference type="GO" id="GO:0005524">
    <property type="term" value="F:ATP binding"/>
    <property type="evidence" value="ECO:0007669"/>
    <property type="project" value="InterPro"/>
</dbReference>
<keyword evidence="3" id="KW-1185">Reference proteome</keyword>
<protein>
    <recommendedName>
        <fullName evidence="1">DALR anticodon binding domain-containing protein</fullName>
    </recommendedName>
</protein>
<organism evidence="2 3">
    <name type="scientific">Leptidea sinapis</name>
    <dbReference type="NCBI Taxonomy" id="189913"/>
    <lineage>
        <taxon>Eukaryota</taxon>
        <taxon>Metazoa</taxon>
        <taxon>Ecdysozoa</taxon>
        <taxon>Arthropoda</taxon>
        <taxon>Hexapoda</taxon>
        <taxon>Insecta</taxon>
        <taxon>Pterygota</taxon>
        <taxon>Neoptera</taxon>
        <taxon>Endopterygota</taxon>
        <taxon>Lepidoptera</taxon>
        <taxon>Glossata</taxon>
        <taxon>Ditrysia</taxon>
        <taxon>Papilionoidea</taxon>
        <taxon>Pieridae</taxon>
        <taxon>Dismorphiinae</taxon>
        <taxon>Leptidea</taxon>
    </lineage>
</organism>
<gene>
    <name evidence="2" type="ORF">LSINAPIS_LOCUS771</name>
</gene>
<dbReference type="SUPFAM" id="SSF47323">
    <property type="entry name" value="Anticodon-binding domain of a subclass of class I aminoacyl-tRNA synthetases"/>
    <property type="match status" value="1"/>
</dbReference>
<feature type="domain" description="DALR anticodon binding" evidence="1">
    <location>
        <begin position="281"/>
        <end position="417"/>
    </location>
</feature>
<dbReference type="PANTHER" id="PTHR16043:SF1">
    <property type="entry name" value="DALR ANTICODON-BINDING DOMAIN-CONTAINING PROTEIN 3"/>
    <property type="match status" value="1"/>
</dbReference>
<dbReference type="AlphaFoldDB" id="A0A5E4PQC2"/>
<accession>A0A5E4PQC2</accession>
<dbReference type="GO" id="GO:0004814">
    <property type="term" value="F:arginine-tRNA ligase activity"/>
    <property type="evidence" value="ECO:0007669"/>
    <property type="project" value="InterPro"/>
</dbReference>
<dbReference type="Pfam" id="PF05746">
    <property type="entry name" value="DALR_1"/>
    <property type="match status" value="1"/>
</dbReference>
<name>A0A5E4PQC2_9NEOP</name>
<dbReference type="GO" id="GO:0006420">
    <property type="term" value="P:arginyl-tRNA aminoacylation"/>
    <property type="evidence" value="ECO:0007669"/>
    <property type="project" value="InterPro"/>
</dbReference>
<proteinExistence type="predicted"/>
<evidence type="ECO:0000259" key="1">
    <source>
        <dbReference type="SMART" id="SM00836"/>
    </source>
</evidence>
<dbReference type="InterPro" id="IPR037380">
    <property type="entry name" value="DALRD3"/>
</dbReference>
<dbReference type="EMBL" id="FZQP02000071">
    <property type="protein sequence ID" value="VVC87070.1"/>
    <property type="molecule type" value="Genomic_DNA"/>
</dbReference>
<dbReference type="InterPro" id="IPR009080">
    <property type="entry name" value="tRNAsynth_Ia_anticodon-bd"/>
</dbReference>
<sequence length="431" mass="49614">MLEDEINILIANIYSFLLTDKKIPKHGNLIKKHSINLFEQGELSFPNDIKCWIQYLDQKLLPNEANLMKYIGKGAEILIKESKKWNLSIEKVIELKGRLFIHVDRPKAMSLCFFNSHRNNQILLSELIKENSSICADPLDHESTCITSLRVCCLTRVIQHLYGIHKCKDNVSERIFVTSRSSSKFGENKVILCGTVLNSDTGMKETASNADDFIRLRQEELTLIAQHKYGVRVSTESKWKEFISKLGKSAVNFELLQTKPSSAVKIKFDSSSGSSKRAAFILYNCARLETIIRTYNERVEAGSYPQLPKIDDADFSLLNQDDEWSIIFNYILGFPSFLKSTVDLEQGRCEFRPHLICSFLSSMVGEFSQYYRRVRILTEPRKHLLPVLFARIYMLKSLNDTLKICLKILNIDSVTQMYSSVLFYTYSDKMN</sequence>
<evidence type="ECO:0000313" key="3">
    <source>
        <dbReference type="Proteomes" id="UP000324832"/>
    </source>
</evidence>
<feature type="non-terminal residue" evidence="2">
    <location>
        <position position="431"/>
    </location>
</feature>
<dbReference type="GO" id="GO:0106217">
    <property type="term" value="P:tRNA C3-cytosine methylation"/>
    <property type="evidence" value="ECO:0007669"/>
    <property type="project" value="TreeGrafter"/>
</dbReference>
<dbReference type="Proteomes" id="UP000324832">
    <property type="component" value="Unassembled WGS sequence"/>
</dbReference>
<dbReference type="SMART" id="SM00836">
    <property type="entry name" value="DALR_1"/>
    <property type="match status" value="1"/>
</dbReference>
<reference evidence="2 3" key="1">
    <citation type="submission" date="2017-07" db="EMBL/GenBank/DDBJ databases">
        <authorList>
            <person name="Talla V."/>
            <person name="Backstrom N."/>
        </authorList>
    </citation>
    <scope>NUCLEOTIDE SEQUENCE [LARGE SCALE GENOMIC DNA]</scope>
</reference>
<dbReference type="Gene3D" id="1.10.730.10">
    <property type="entry name" value="Isoleucyl-tRNA Synthetase, Domain 1"/>
    <property type="match status" value="1"/>
</dbReference>
<evidence type="ECO:0000313" key="2">
    <source>
        <dbReference type="EMBL" id="VVC87070.1"/>
    </source>
</evidence>
<dbReference type="PANTHER" id="PTHR16043">
    <property type="entry name" value="DALRD3 PROTEIN"/>
    <property type="match status" value="1"/>
</dbReference>
<dbReference type="GO" id="GO:0000049">
    <property type="term" value="F:tRNA binding"/>
    <property type="evidence" value="ECO:0007669"/>
    <property type="project" value="TreeGrafter"/>
</dbReference>
<dbReference type="InterPro" id="IPR008909">
    <property type="entry name" value="DALR_anticod-bd"/>
</dbReference>